<accession>A0ABN1JD45</accession>
<dbReference type="InterPro" id="IPR021352">
    <property type="entry name" value="DUF2971"/>
</dbReference>
<evidence type="ECO:0000313" key="2">
    <source>
        <dbReference type="Proteomes" id="UP001501510"/>
    </source>
</evidence>
<evidence type="ECO:0008006" key="3">
    <source>
        <dbReference type="Google" id="ProtNLM"/>
    </source>
</evidence>
<dbReference type="EMBL" id="BAAACG010000006">
    <property type="protein sequence ID" value="GAA0735827.1"/>
    <property type="molecule type" value="Genomic_DNA"/>
</dbReference>
<proteinExistence type="predicted"/>
<dbReference type="SUPFAM" id="SSF48452">
    <property type="entry name" value="TPR-like"/>
    <property type="match status" value="1"/>
</dbReference>
<protein>
    <recommendedName>
        <fullName evidence="3">DUF2971 domain-containing protein</fullName>
    </recommendedName>
</protein>
<comment type="caution">
    <text evidence="1">The sequence shown here is derived from an EMBL/GenBank/DDBJ whole genome shotgun (WGS) entry which is preliminary data.</text>
</comment>
<keyword evidence="2" id="KW-1185">Reference proteome</keyword>
<dbReference type="Pfam" id="PF11185">
    <property type="entry name" value="DUF2971"/>
    <property type="match status" value="1"/>
</dbReference>
<sequence length="628" mass="75165">MCSKDSKEFIERAEEIIDKCIKFLSEKDYLNISNIIDKTDNILILYKLGEILLEEKIDDLYRKCYEKALYIETDNLEEIYFKGLIAYYLKQSNKSKDYFKRILNSNSEEIKDLYYQGMAAVCLNGNDSWLSYYNKILKTKIKKVDDFYYKGIVSCYLKKDDIAIRYFDEFLKNTNNTKDIFNIYNKILNLYYNQMYDFKKSDLIKKFIEKILDIGIDDVNHIKLLYDLGKMYGEFENENQVVYEKFLKRIIEIAPEKEGDYICKGISCLLLITYNEGKGQKKLSINSKKVDYYNKKAQKNYWNLVKKVATGSKELREEIFKYNTFTPFLHEFLDKENTNDELYHYTSIEALKSILEKQELWLTKSEFLNDPTENSYITDIKWDFDSCKLDKKFLNEIKDELKHIYSKKEESIKKDVYILSMTTNKDNLPMWQNYSNSEGYNIKFNKNRLRKRFSSLNRKKYTSFLKSKVRYIDREDEEWINNEHNKKIIYNLIQQIYDSGKNENVDEKLIKTVIVSHLRIMALFIKHPGFQYEDEYRFVFIPNFWGVNYNNMDFRTKKNVLIPFIKIPINESDLNNNKTLVEKITMGPLCDKELCERGIRDFLNLKHIKKHNGDDINIDKSDIPLRSI</sequence>
<evidence type="ECO:0000313" key="1">
    <source>
        <dbReference type="EMBL" id="GAA0735827.1"/>
    </source>
</evidence>
<name>A0ABN1JD45_9CLOT</name>
<dbReference type="RefSeq" id="WP_343759468.1">
    <property type="nucleotide sequence ID" value="NZ_BAAACG010000006.1"/>
</dbReference>
<dbReference type="Proteomes" id="UP001501510">
    <property type="component" value="Unassembled WGS sequence"/>
</dbReference>
<reference evidence="1 2" key="1">
    <citation type="journal article" date="2019" name="Int. J. Syst. Evol. Microbiol.">
        <title>The Global Catalogue of Microorganisms (GCM) 10K type strain sequencing project: providing services to taxonomists for standard genome sequencing and annotation.</title>
        <authorList>
            <consortium name="The Broad Institute Genomics Platform"/>
            <consortium name="The Broad Institute Genome Sequencing Center for Infectious Disease"/>
            <person name="Wu L."/>
            <person name="Ma J."/>
        </authorList>
    </citation>
    <scope>NUCLEOTIDE SEQUENCE [LARGE SCALE GENOMIC DNA]</scope>
    <source>
        <strain evidence="1 2">JCM 1407</strain>
    </source>
</reference>
<gene>
    <name evidence="1" type="ORF">GCM10008906_10040</name>
</gene>
<dbReference type="Gene3D" id="1.25.40.10">
    <property type="entry name" value="Tetratricopeptide repeat domain"/>
    <property type="match status" value="1"/>
</dbReference>
<dbReference type="InterPro" id="IPR011990">
    <property type="entry name" value="TPR-like_helical_dom_sf"/>
</dbReference>
<organism evidence="1 2">
    <name type="scientific">Clostridium oceanicum</name>
    <dbReference type="NCBI Taxonomy" id="1543"/>
    <lineage>
        <taxon>Bacteria</taxon>
        <taxon>Bacillati</taxon>
        <taxon>Bacillota</taxon>
        <taxon>Clostridia</taxon>
        <taxon>Eubacteriales</taxon>
        <taxon>Clostridiaceae</taxon>
        <taxon>Clostridium</taxon>
    </lineage>
</organism>